<keyword evidence="3" id="KW-1185">Reference proteome</keyword>
<proteinExistence type="predicted"/>
<dbReference type="OrthoDB" id="128043at2"/>
<sequence length="277" mass="31015">MTLAENTLATTTARVYRTEFKSEPAEVNAGETVALVFTIRNAEGEVVCNLQIVHEQAMHLLIISDDLSEFYHLHPKQEADGSFRVTHLFPRTGNYWLYVDYTPDTHQVVDQLSLQIRGEAREAIALFEDESTTKTVDGLRVTMKSNQPLRAGEAVMLDFAVEDEQTNEPVTDLQPYLGALAHFVIISENGAEFLHVHPMEPHEVSTAHSASHAVISSAHHQQTQSNKLHTFHSSATLISAHTTFPHAGLYKIWAQFQRHGLVITVPFVVRVADRETL</sequence>
<gene>
    <name evidence="2" type="ORF">PCC6912_19240</name>
</gene>
<dbReference type="STRING" id="211165.GCA_000317285_00205"/>
<comment type="caution">
    <text evidence="2">The sequence shown here is derived from an EMBL/GenBank/DDBJ whole genome shotgun (WGS) entry which is preliminary data.</text>
</comment>
<name>A0A433NL72_CHLFR</name>
<reference evidence="2 3" key="1">
    <citation type="journal article" date="2019" name="Genome Biol. Evol.">
        <title>Day and night: Metabolic profiles and evolutionary relationships of six axenic non-marine cyanobacteria.</title>
        <authorList>
            <person name="Will S.E."/>
            <person name="Henke P."/>
            <person name="Boedeker C."/>
            <person name="Huang S."/>
            <person name="Brinkmann H."/>
            <person name="Rohde M."/>
            <person name="Jarek M."/>
            <person name="Friedl T."/>
            <person name="Seufert S."/>
            <person name="Schumacher M."/>
            <person name="Overmann J."/>
            <person name="Neumann-Schaal M."/>
            <person name="Petersen J."/>
        </authorList>
    </citation>
    <scope>NUCLEOTIDE SEQUENCE [LARGE SCALE GENOMIC DNA]</scope>
    <source>
        <strain evidence="2 3">PCC 6912</strain>
    </source>
</reference>
<organism evidence="2 3">
    <name type="scientific">Chlorogloeopsis fritschii PCC 6912</name>
    <dbReference type="NCBI Taxonomy" id="211165"/>
    <lineage>
        <taxon>Bacteria</taxon>
        <taxon>Bacillati</taxon>
        <taxon>Cyanobacteriota</taxon>
        <taxon>Cyanophyceae</taxon>
        <taxon>Nostocales</taxon>
        <taxon>Chlorogloeopsidaceae</taxon>
        <taxon>Chlorogloeopsis</taxon>
    </lineage>
</organism>
<feature type="compositionally biased region" description="Low complexity" evidence="1">
    <location>
        <begin position="207"/>
        <end position="220"/>
    </location>
</feature>
<accession>A0A433NL72</accession>
<feature type="region of interest" description="Disordered" evidence="1">
    <location>
        <begin position="206"/>
        <end position="226"/>
    </location>
</feature>
<evidence type="ECO:0000256" key="1">
    <source>
        <dbReference type="SAM" id="MobiDB-lite"/>
    </source>
</evidence>
<dbReference type="EMBL" id="RSCJ01000006">
    <property type="protein sequence ID" value="RUR83681.1"/>
    <property type="molecule type" value="Genomic_DNA"/>
</dbReference>
<protein>
    <recommendedName>
        <fullName evidence="4">YtkA-like domain-containing protein</fullName>
    </recommendedName>
</protein>
<dbReference type="AlphaFoldDB" id="A0A433NL72"/>
<evidence type="ECO:0000313" key="2">
    <source>
        <dbReference type="EMBL" id="RUR83681.1"/>
    </source>
</evidence>
<evidence type="ECO:0000313" key="3">
    <source>
        <dbReference type="Proteomes" id="UP000268857"/>
    </source>
</evidence>
<dbReference type="Proteomes" id="UP000268857">
    <property type="component" value="Unassembled WGS sequence"/>
</dbReference>
<evidence type="ECO:0008006" key="4">
    <source>
        <dbReference type="Google" id="ProtNLM"/>
    </source>
</evidence>